<sequence>MTPDERPTPPPELDSVSDETRDELIAQDEATLRAVSSYLETLAAWKDQHDGEDASSADGLEPETYPDGVPERATVSVTEIAGTEYYYYQWRDGDEIRSETVRR</sequence>
<dbReference type="EMBL" id="FMZP01000019">
    <property type="protein sequence ID" value="SDD33933.1"/>
    <property type="molecule type" value="Genomic_DNA"/>
</dbReference>
<dbReference type="Proteomes" id="UP000199320">
    <property type="component" value="Unassembled WGS sequence"/>
</dbReference>
<reference evidence="2 6" key="3">
    <citation type="submission" date="2019-02" db="EMBL/GenBank/DDBJ databases">
        <title>Genomic Encyclopedia of Archaeal and Bacterial Type Strains, Phase II (KMG-II): from individual species to whole genera.</title>
        <authorList>
            <person name="Goeker M."/>
        </authorList>
    </citation>
    <scope>NUCLEOTIDE SEQUENCE [LARGE SCALE GENOMIC DNA]</scope>
    <source>
        <strain evidence="2 6">DSM 18328</strain>
    </source>
</reference>
<evidence type="ECO:0000313" key="3">
    <source>
        <dbReference type="EMBL" id="SDD33933.1"/>
    </source>
</evidence>
<dbReference type="EMBL" id="SHMP01000004">
    <property type="protein sequence ID" value="RZV11139.1"/>
    <property type="molecule type" value="Genomic_DNA"/>
</dbReference>
<evidence type="ECO:0000256" key="1">
    <source>
        <dbReference type="SAM" id="MobiDB-lite"/>
    </source>
</evidence>
<evidence type="ECO:0000313" key="6">
    <source>
        <dbReference type="Proteomes" id="UP000291097"/>
    </source>
</evidence>
<name>A0A1G6TXY7_9EURY</name>
<evidence type="ECO:0000313" key="5">
    <source>
        <dbReference type="Proteomes" id="UP000199320"/>
    </source>
</evidence>
<protein>
    <submittedName>
        <fullName evidence="3">Uncharacterized protein</fullName>
    </submittedName>
</protein>
<accession>A0A1G6TXY7</accession>
<dbReference type="RefSeq" id="WP_092934356.1">
    <property type="nucleotide sequence ID" value="NZ_FMZP01000019.1"/>
</dbReference>
<organism evidence="3 7">
    <name type="scientific">Natrinema hispanicum</name>
    <dbReference type="NCBI Taxonomy" id="392421"/>
    <lineage>
        <taxon>Archaea</taxon>
        <taxon>Methanobacteriati</taxon>
        <taxon>Methanobacteriota</taxon>
        <taxon>Stenosarchaea group</taxon>
        <taxon>Halobacteria</taxon>
        <taxon>Halobacteriales</taxon>
        <taxon>Natrialbaceae</taxon>
        <taxon>Natrinema</taxon>
    </lineage>
</organism>
<proteinExistence type="predicted"/>
<reference evidence="4" key="1">
    <citation type="submission" date="2016-10" db="EMBL/GenBank/DDBJ databases">
        <authorList>
            <person name="de Groot N.N."/>
        </authorList>
    </citation>
    <scope>NUCLEOTIDE SEQUENCE [LARGE SCALE GENOMIC DNA]</scope>
    <source>
        <strain evidence="4">CDM_6</strain>
    </source>
</reference>
<evidence type="ECO:0000313" key="2">
    <source>
        <dbReference type="EMBL" id="RZV11139.1"/>
    </source>
</evidence>
<dbReference type="AlphaFoldDB" id="A0A1G6TXY7"/>
<dbReference type="OrthoDB" id="204292at2157"/>
<reference evidence="5 7" key="2">
    <citation type="submission" date="2016-10" db="EMBL/GenBank/DDBJ databases">
        <authorList>
            <person name="Varghese N."/>
            <person name="Submissions S."/>
        </authorList>
    </citation>
    <scope>NUCLEOTIDE SEQUENCE [LARGE SCALE GENOMIC DNA]</scope>
    <source>
        <strain evidence="3 7">CDM_1</strain>
        <strain evidence="5">CDM_6</strain>
    </source>
</reference>
<dbReference type="Proteomes" id="UP000324021">
    <property type="component" value="Unassembled WGS sequence"/>
</dbReference>
<dbReference type="EMBL" id="FOIC01000018">
    <property type="protein sequence ID" value="SET93537.1"/>
    <property type="molecule type" value="Genomic_DNA"/>
</dbReference>
<feature type="region of interest" description="Disordered" evidence="1">
    <location>
        <begin position="46"/>
        <end position="70"/>
    </location>
</feature>
<keyword evidence="5" id="KW-1185">Reference proteome</keyword>
<evidence type="ECO:0000313" key="4">
    <source>
        <dbReference type="EMBL" id="SET93537.1"/>
    </source>
</evidence>
<gene>
    <name evidence="2" type="ORF">BDK88_2375</name>
    <name evidence="4" type="ORF">SAMN04488694_11824</name>
    <name evidence="3" type="ORF">SAMN05192552_101925</name>
</gene>
<evidence type="ECO:0000313" key="7">
    <source>
        <dbReference type="Proteomes" id="UP000324021"/>
    </source>
</evidence>
<dbReference type="Proteomes" id="UP000291097">
    <property type="component" value="Unassembled WGS sequence"/>
</dbReference>